<accession>A0A0A1TMW0</accession>
<evidence type="ECO:0000313" key="2">
    <source>
        <dbReference type="EMBL" id="CEJ91677.1"/>
    </source>
</evidence>
<feature type="compositionally biased region" description="Low complexity" evidence="1">
    <location>
        <begin position="79"/>
        <end position="92"/>
    </location>
</feature>
<feature type="compositionally biased region" description="Polar residues" evidence="1">
    <location>
        <begin position="30"/>
        <end position="51"/>
    </location>
</feature>
<keyword evidence="3" id="KW-1185">Reference proteome</keyword>
<dbReference type="EMBL" id="CDHN01000004">
    <property type="protein sequence ID" value="CEJ91677.1"/>
    <property type="molecule type" value="Genomic_DNA"/>
</dbReference>
<name>A0A0A1TMW0_9HYPO</name>
<feature type="region of interest" description="Disordered" evidence="1">
    <location>
        <begin position="275"/>
        <end position="303"/>
    </location>
</feature>
<sequence length="455" mass="51677">MKVRSSRRSQGLKPSDYDHEIVLVNDDDAPSSTSQDPALQAQISRTGTVSRLLTEVRDSIPSTRRQDLGDESETDRYGNESANETNATSASSPQIPSGEQRDIHIGVGPSIDVQAPTPAPVPPAHHYPESKKSRDRRETAVDILYENERGGFLCGAALFSSKALGGLDAPPWTNAFHKPSLTDTNTAQVPDPSWEWAWPEWRVNHQDGMDEFGWEYSFAFSKRFSWHTAKWWNSFVRRRAWIRRRVKKREDEMCSDPHMLNTDYFTVRPASQRTRLSGSSSLSSRVHSKTSLSQLSNSETTPENRDITDIVMLMQIMRSSRIDREKREAVENYLEHGKDLESLESEMHEIMSLFVFQASRRALLCHLMRKHDETSAELAKDDTLDLRERKDALDAAARHADEEVRKLAYWSDIKHMVANGESRLSLEDDQACFYETYEGIDDSGPPPPNKGKLPA</sequence>
<protein>
    <recommendedName>
        <fullName evidence="4">Meiotically up-regulated 65 protein</fullName>
    </recommendedName>
</protein>
<dbReference type="OrthoDB" id="72441at2759"/>
<dbReference type="Proteomes" id="UP000039046">
    <property type="component" value="Unassembled WGS sequence"/>
</dbReference>
<dbReference type="HOGENOM" id="CLU_028361_1_0_1"/>
<evidence type="ECO:0000256" key="1">
    <source>
        <dbReference type="SAM" id="MobiDB-lite"/>
    </source>
</evidence>
<evidence type="ECO:0008006" key="4">
    <source>
        <dbReference type="Google" id="ProtNLM"/>
    </source>
</evidence>
<feature type="compositionally biased region" description="Basic and acidic residues" evidence="1">
    <location>
        <begin position="54"/>
        <end position="78"/>
    </location>
</feature>
<dbReference type="STRING" id="1531966.A0A0A1TMW0"/>
<gene>
    <name evidence="2" type="ORF">VHEMI07373</name>
</gene>
<proteinExistence type="predicted"/>
<feature type="compositionally biased region" description="Basic and acidic residues" evidence="1">
    <location>
        <begin position="126"/>
        <end position="137"/>
    </location>
</feature>
<dbReference type="AlphaFoldDB" id="A0A0A1TMW0"/>
<reference evidence="2 3" key="1">
    <citation type="journal article" date="2015" name="Genome Announc.">
        <title>Draft Genome Sequence and Gene Annotation of the Entomopathogenic Fungus Verticillium hemipterigenum.</title>
        <authorList>
            <person name="Horn F."/>
            <person name="Habel A."/>
            <person name="Scharf D.H."/>
            <person name="Dworschak J."/>
            <person name="Brakhage A.A."/>
            <person name="Guthke R."/>
            <person name="Hertweck C."/>
            <person name="Linde J."/>
        </authorList>
    </citation>
    <scope>NUCLEOTIDE SEQUENCE [LARGE SCALE GENOMIC DNA]</scope>
</reference>
<feature type="region of interest" description="Disordered" evidence="1">
    <location>
        <begin position="1"/>
        <end position="137"/>
    </location>
</feature>
<organism evidence="2 3">
    <name type="scientific">[Torrubiella] hemipterigena</name>
    <dbReference type="NCBI Taxonomy" id="1531966"/>
    <lineage>
        <taxon>Eukaryota</taxon>
        <taxon>Fungi</taxon>
        <taxon>Dikarya</taxon>
        <taxon>Ascomycota</taxon>
        <taxon>Pezizomycotina</taxon>
        <taxon>Sordariomycetes</taxon>
        <taxon>Hypocreomycetidae</taxon>
        <taxon>Hypocreales</taxon>
        <taxon>Clavicipitaceae</taxon>
        <taxon>Clavicipitaceae incertae sedis</taxon>
        <taxon>'Torrubiella' clade</taxon>
    </lineage>
</organism>
<evidence type="ECO:0000313" key="3">
    <source>
        <dbReference type="Proteomes" id="UP000039046"/>
    </source>
</evidence>
<feature type="compositionally biased region" description="Low complexity" evidence="1">
    <location>
        <begin position="275"/>
        <end position="293"/>
    </location>
</feature>